<dbReference type="PANTHER" id="PTHR33514:SF13">
    <property type="entry name" value="PROTEIN ABCI12, CHLOROPLASTIC"/>
    <property type="match status" value="1"/>
</dbReference>
<dbReference type="Proteomes" id="UP000320801">
    <property type="component" value="Unassembled WGS sequence"/>
</dbReference>
<comment type="caution">
    <text evidence="6">The sequence shown here is derived from an EMBL/GenBank/DDBJ whole genome shotgun (WGS) entry which is preliminary data.</text>
</comment>
<dbReference type="RefSeq" id="WP_141484042.1">
    <property type="nucleotide sequence ID" value="NZ_SMDN01000008.1"/>
</dbReference>
<dbReference type="CDD" id="cd16914">
    <property type="entry name" value="EcfT"/>
    <property type="match status" value="1"/>
</dbReference>
<dbReference type="GO" id="GO:0005886">
    <property type="term" value="C:plasma membrane"/>
    <property type="evidence" value="ECO:0007669"/>
    <property type="project" value="TreeGrafter"/>
</dbReference>
<keyword evidence="2 5" id="KW-0812">Transmembrane</keyword>
<evidence type="ECO:0000256" key="4">
    <source>
        <dbReference type="ARBA" id="ARBA00023136"/>
    </source>
</evidence>
<evidence type="ECO:0000313" key="6">
    <source>
        <dbReference type="EMBL" id="TQC51448.1"/>
    </source>
</evidence>
<dbReference type="PANTHER" id="PTHR33514">
    <property type="entry name" value="PROTEIN ABCI12, CHLOROPLASTIC"/>
    <property type="match status" value="1"/>
</dbReference>
<feature type="transmembrane region" description="Helical" evidence="5">
    <location>
        <begin position="67"/>
        <end position="86"/>
    </location>
</feature>
<evidence type="ECO:0000256" key="5">
    <source>
        <dbReference type="SAM" id="Phobius"/>
    </source>
</evidence>
<feature type="transmembrane region" description="Helical" evidence="5">
    <location>
        <begin position="155"/>
        <end position="176"/>
    </location>
</feature>
<accession>A0A507SQ42</accession>
<feature type="transmembrane region" description="Helical" evidence="5">
    <location>
        <begin position="123"/>
        <end position="143"/>
    </location>
</feature>
<dbReference type="AlphaFoldDB" id="A0A507SQ42"/>
<gene>
    <name evidence="6" type="ORF">E1I18_02595</name>
</gene>
<dbReference type="Pfam" id="PF02361">
    <property type="entry name" value="CbiQ"/>
    <property type="match status" value="1"/>
</dbReference>
<sequence>MNSIIGTYINDDTFVHRLDPRIKLVANIGYIVATFVAIHFTTLFYLFVPLVILYIIGTKNVVGVFKLLKMPLIIGCIIFFINLYTMKITDETRDIYRVWWYIFGSQTYALSWGVVARTLSLIIRIYIMIMATTLFVSTTKPILLTKALEDLMLPLKILFIPTHIIAMVISVALRFIPTLLIETKRIMKAQASRGVDFKNGRIKDKVKAFTTLIIPLFSTSFAKAEDLSNAMETRGYDPYAKRTRYRKLVPTWRDAIVSIVLVGLLVVTYLFKYDVFKIANSANWIELTSFKNF</sequence>
<keyword evidence="4 5" id="KW-0472">Membrane</keyword>
<feature type="transmembrane region" description="Helical" evidence="5">
    <location>
        <begin position="251"/>
        <end position="271"/>
    </location>
</feature>
<evidence type="ECO:0000256" key="2">
    <source>
        <dbReference type="ARBA" id="ARBA00022692"/>
    </source>
</evidence>
<protein>
    <submittedName>
        <fullName evidence="6">Energy-coupling factor transporter transmembrane protein EcfT</fullName>
    </submittedName>
</protein>
<evidence type="ECO:0000256" key="3">
    <source>
        <dbReference type="ARBA" id="ARBA00022989"/>
    </source>
</evidence>
<reference evidence="6 7" key="1">
    <citation type="submission" date="2019-03" db="EMBL/GenBank/DDBJ databases">
        <title>Characterization of a novel Mycoplasma cynos real-time PCR assay.</title>
        <authorList>
            <person name="Tallmadge R.L."/>
            <person name="Mitchell P.K."/>
            <person name="Goodman L."/>
        </authorList>
    </citation>
    <scope>NUCLEOTIDE SEQUENCE [LARGE SCALE GENOMIC DNA]</scope>
    <source>
        <strain evidence="6 7">1642</strain>
    </source>
</reference>
<dbReference type="EMBL" id="SMDN01000008">
    <property type="protein sequence ID" value="TQC51448.1"/>
    <property type="molecule type" value="Genomic_DNA"/>
</dbReference>
<feature type="transmembrane region" description="Helical" evidence="5">
    <location>
        <begin position="28"/>
        <end position="55"/>
    </location>
</feature>
<name>A0A507SQ42_9BACT</name>
<comment type="subcellular location">
    <subcellularLocation>
        <location evidence="1">Membrane</location>
        <topology evidence="1">Multi-pass membrane protein</topology>
    </subcellularLocation>
</comment>
<dbReference type="OrthoDB" id="8075495at2"/>
<feature type="transmembrane region" description="Helical" evidence="5">
    <location>
        <begin position="98"/>
        <end position="116"/>
    </location>
</feature>
<dbReference type="InterPro" id="IPR003339">
    <property type="entry name" value="ABC/ECF_trnsptr_transmembrane"/>
</dbReference>
<organism evidence="6 7">
    <name type="scientific">Mycoplasmopsis mucosicanis</name>
    <dbReference type="NCBI Taxonomy" id="458208"/>
    <lineage>
        <taxon>Bacteria</taxon>
        <taxon>Bacillati</taxon>
        <taxon>Mycoplasmatota</taxon>
        <taxon>Mycoplasmoidales</taxon>
        <taxon>Metamycoplasmataceae</taxon>
        <taxon>Mycoplasmopsis</taxon>
    </lineage>
</organism>
<proteinExistence type="predicted"/>
<keyword evidence="3 5" id="KW-1133">Transmembrane helix</keyword>
<keyword evidence="7" id="KW-1185">Reference proteome</keyword>
<evidence type="ECO:0000313" key="7">
    <source>
        <dbReference type="Proteomes" id="UP000320801"/>
    </source>
</evidence>
<evidence type="ECO:0000256" key="1">
    <source>
        <dbReference type="ARBA" id="ARBA00004141"/>
    </source>
</evidence>